<dbReference type="PANTHER" id="PTHR11017">
    <property type="entry name" value="LEUCINE-RICH REPEAT-CONTAINING PROTEIN"/>
    <property type="match status" value="1"/>
</dbReference>
<dbReference type="Gene3D" id="4.10.280.10">
    <property type="entry name" value="Helix-loop-helix DNA-binding domain"/>
    <property type="match status" value="1"/>
</dbReference>
<dbReference type="InterPro" id="IPR036638">
    <property type="entry name" value="HLH_DNA-bd_sf"/>
</dbReference>
<evidence type="ECO:0000256" key="5">
    <source>
        <dbReference type="ARBA" id="ARBA00023242"/>
    </source>
</evidence>
<evidence type="ECO:0000313" key="8">
    <source>
        <dbReference type="EMBL" id="CAH1443640.1"/>
    </source>
</evidence>
<evidence type="ECO:0000256" key="3">
    <source>
        <dbReference type="ARBA" id="ARBA00023027"/>
    </source>
</evidence>
<dbReference type="GO" id="GO:0006952">
    <property type="term" value="P:defense response"/>
    <property type="evidence" value="ECO:0007669"/>
    <property type="project" value="InterPro"/>
</dbReference>
<reference evidence="8 9" key="1">
    <citation type="submission" date="2022-01" db="EMBL/GenBank/DDBJ databases">
        <authorList>
            <person name="Xiong W."/>
            <person name="Schranz E."/>
        </authorList>
    </citation>
    <scope>NUCLEOTIDE SEQUENCE [LARGE SCALE GENOMIC DNA]</scope>
</reference>
<evidence type="ECO:0000256" key="2">
    <source>
        <dbReference type="ARBA" id="ARBA00023015"/>
    </source>
</evidence>
<dbReference type="EMBL" id="CAKMRJ010005523">
    <property type="protein sequence ID" value="CAH1443640.1"/>
    <property type="molecule type" value="Genomic_DNA"/>
</dbReference>
<keyword evidence="5" id="KW-0539">Nucleus</keyword>
<dbReference type="InterPro" id="IPR035897">
    <property type="entry name" value="Toll_tir_struct_dom_sf"/>
</dbReference>
<dbReference type="Gene3D" id="3.80.10.10">
    <property type="entry name" value="Ribonuclease Inhibitor"/>
    <property type="match status" value="2"/>
</dbReference>
<evidence type="ECO:0008006" key="10">
    <source>
        <dbReference type="Google" id="ProtNLM"/>
    </source>
</evidence>
<sequence>MASHYNVFLSFRGEDTRHSFTDHLYEALMRAGMVTFRDSEEIRRGEKLQLEIERAIKESGASVIVLSQKYATSTWCLDELALILQQRRECNHFVLPVFYHVDPCDVRKQRGTFAIEVKASSRWTDDNVSLWKKALKEVADLAGIVLSGSEAKLVKEIVDIIYNKLDRNEVSLPPNITGMATRYEEISLWLNQPDVEFLAICEMGKNIVRQESKFPAKRSRVWLSSDSYKILSKREGSETIEGLALDMQMLEEQKFAYKSSNLKTDALQKMDRLKLLQLNFVQLTGSYDNLSDELRWLCWLGSDLRTIPSDLFMGNLVAIDMSYSKLEVFEPPMVLPSLQILNLTDSHNLREVRNMSMIPHLETLILWNCHSLARVCETIGGLTSLALLNMTGCRNLCKSEQTEASTSGGGVAEQPTFFFPPSLHRLFLKDCDLECTDSFPLSFSVQLSLQYMNLGNSLFEFLPCYDHLKNLRVLDLSLCSMLRQLLCLPSTLAELYVYYCMSLEEISFQSHRFTLQEFGYEGCISLLEIEGFIKLVPVAKLEENDLGHMKWLKEYQNHEVCLVGDDELTKGRSSCVQMLYEFNIMSTSLPDMEVPNMKPTYVSELSYLYFDVPPPPKNRRLKGLDVTFKYKTISGEDDDGLWFCKISTSNGVDLMYNPKVFGKPKSGEVGIWLSYWPIGNELDTGDKVNVSIAVISGLEVHECGVSLVYTDDEEAEETLENNMGLVESLGGGLSGFQLSTGAYYLCRRDLFYLMEVSRPTPDWFSILVGDTIDCTEVRGWRKTGRPTQLNPSFTELKFVRCIIQGPESEDIYKIADMSKSYIVDKTLEFTSNLLGESMITSTSSKFSELLIKKDIYKIEDTSKSSIVDKTLEFTSIFPVDSIMSSTSSKFSELPIRALISSTSSKSSELPIKQADHTPDEHLAMVEGLGKASINLPSSGSMQKAEKQVTHREIERYRRREMSQLYASLTSILPIELVKRKRSVPDHLLSTVHYIKEKEENIKEMSTKRDRLKKLFDTNESLVNHLSNTVSVKFCNGMVDIVINSCLEEGFTFSQVLDAIIKEGINIVSCTSTKINNRLLHSIHSEVSEKALIDPSMLQRRLVLVANTWSNVI</sequence>
<protein>
    <recommendedName>
        <fullName evidence="10">BHLH domain-containing protein</fullName>
    </recommendedName>
</protein>
<dbReference type="SUPFAM" id="SSF52058">
    <property type="entry name" value="L domain-like"/>
    <property type="match status" value="1"/>
</dbReference>
<dbReference type="SMART" id="SM00255">
    <property type="entry name" value="TIR"/>
    <property type="match status" value="1"/>
</dbReference>
<dbReference type="PROSITE" id="PS50888">
    <property type="entry name" value="BHLH"/>
    <property type="match status" value="1"/>
</dbReference>
<dbReference type="GO" id="GO:0046983">
    <property type="term" value="F:protein dimerization activity"/>
    <property type="evidence" value="ECO:0007669"/>
    <property type="project" value="InterPro"/>
</dbReference>
<dbReference type="Pfam" id="PF01582">
    <property type="entry name" value="TIR"/>
    <property type="match status" value="1"/>
</dbReference>
<dbReference type="InterPro" id="IPR044974">
    <property type="entry name" value="Disease_R_plants"/>
</dbReference>
<accession>A0AAU9P1V7</accession>
<dbReference type="Pfam" id="PF00010">
    <property type="entry name" value="HLH"/>
    <property type="match status" value="1"/>
</dbReference>
<feature type="domain" description="BHLH" evidence="7">
    <location>
        <begin position="945"/>
        <end position="997"/>
    </location>
</feature>
<keyword evidence="4" id="KW-0804">Transcription</keyword>
<dbReference type="Gene3D" id="3.40.50.10140">
    <property type="entry name" value="Toll/interleukin-1 receptor homology (TIR) domain"/>
    <property type="match status" value="1"/>
</dbReference>
<name>A0AAU9P1V7_9ASTR</name>
<dbReference type="InterPro" id="IPR011598">
    <property type="entry name" value="bHLH_dom"/>
</dbReference>
<dbReference type="Proteomes" id="UP001157418">
    <property type="component" value="Unassembled WGS sequence"/>
</dbReference>
<dbReference type="PROSITE" id="PS50104">
    <property type="entry name" value="TIR"/>
    <property type="match status" value="1"/>
</dbReference>
<dbReference type="FunFam" id="3.40.50.10140:FF:000007">
    <property type="entry name" value="Disease resistance protein (TIR-NBS-LRR class)"/>
    <property type="match status" value="1"/>
</dbReference>
<evidence type="ECO:0000259" key="7">
    <source>
        <dbReference type="PROSITE" id="PS50888"/>
    </source>
</evidence>
<comment type="subcellular location">
    <subcellularLocation>
        <location evidence="1">Nucleus</location>
    </subcellularLocation>
</comment>
<evidence type="ECO:0000259" key="6">
    <source>
        <dbReference type="PROSITE" id="PS50104"/>
    </source>
</evidence>
<dbReference type="AlphaFoldDB" id="A0AAU9P1V7"/>
<dbReference type="GO" id="GO:0005634">
    <property type="term" value="C:nucleus"/>
    <property type="evidence" value="ECO:0007669"/>
    <property type="project" value="UniProtKB-SubCell"/>
</dbReference>
<gene>
    <name evidence="8" type="ORF">LVIROSA_LOCUS29542</name>
</gene>
<dbReference type="InterPro" id="IPR000157">
    <property type="entry name" value="TIR_dom"/>
</dbReference>
<keyword evidence="2" id="KW-0805">Transcription regulation</keyword>
<keyword evidence="3" id="KW-0520">NAD</keyword>
<comment type="caution">
    <text evidence="8">The sequence shown here is derived from an EMBL/GenBank/DDBJ whole genome shotgun (WGS) entry which is preliminary data.</text>
</comment>
<keyword evidence="9" id="KW-1185">Reference proteome</keyword>
<dbReference type="GO" id="GO:0007165">
    <property type="term" value="P:signal transduction"/>
    <property type="evidence" value="ECO:0007669"/>
    <property type="project" value="InterPro"/>
</dbReference>
<evidence type="ECO:0000256" key="4">
    <source>
        <dbReference type="ARBA" id="ARBA00023163"/>
    </source>
</evidence>
<dbReference type="InterPro" id="IPR032675">
    <property type="entry name" value="LRR_dom_sf"/>
</dbReference>
<dbReference type="SUPFAM" id="SSF47459">
    <property type="entry name" value="HLH, helix-loop-helix DNA-binding domain"/>
    <property type="match status" value="1"/>
</dbReference>
<feature type="domain" description="TIR" evidence="6">
    <location>
        <begin position="3"/>
        <end position="165"/>
    </location>
</feature>
<organism evidence="8 9">
    <name type="scientific">Lactuca virosa</name>
    <dbReference type="NCBI Taxonomy" id="75947"/>
    <lineage>
        <taxon>Eukaryota</taxon>
        <taxon>Viridiplantae</taxon>
        <taxon>Streptophyta</taxon>
        <taxon>Embryophyta</taxon>
        <taxon>Tracheophyta</taxon>
        <taxon>Spermatophyta</taxon>
        <taxon>Magnoliopsida</taxon>
        <taxon>eudicotyledons</taxon>
        <taxon>Gunneridae</taxon>
        <taxon>Pentapetalae</taxon>
        <taxon>asterids</taxon>
        <taxon>campanulids</taxon>
        <taxon>Asterales</taxon>
        <taxon>Asteraceae</taxon>
        <taxon>Cichorioideae</taxon>
        <taxon>Cichorieae</taxon>
        <taxon>Lactucinae</taxon>
        <taxon>Lactuca</taxon>
    </lineage>
</organism>
<proteinExistence type="predicted"/>
<dbReference type="SUPFAM" id="SSF52200">
    <property type="entry name" value="Toll/Interleukin receptor TIR domain"/>
    <property type="match status" value="1"/>
</dbReference>
<evidence type="ECO:0000313" key="9">
    <source>
        <dbReference type="Proteomes" id="UP001157418"/>
    </source>
</evidence>
<dbReference type="PANTHER" id="PTHR11017:SF307">
    <property type="entry name" value="TIR DOMAIN, P-LOOP CONTAINING NUCLEOSIDE TRIPHOSPHATE HYDROLASE"/>
    <property type="match status" value="1"/>
</dbReference>
<evidence type="ECO:0000256" key="1">
    <source>
        <dbReference type="ARBA" id="ARBA00004123"/>
    </source>
</evidence>